<evidence type="ECO:0000259" key="1">
    <source>
        <dbReference type="PROSITE" id="PS50164"/>
    </source>
</evidence>
<dbReference type="InterPro" id="IPR027417">
    <property type="entry name" value="P-loop_NTPase"/>
</dbReference>
<gene>
    <name evidence="2" type="ORF">ATZ33_00805</name>
    <name evidence="3" type="ORF">RV15_GL002666</name>
</gene>
<organism evidence="3 5">
    <name type="scientific">Enterococcus silesiacus</name>
    <dbReference type="NCBI Taxonomy" id="332949"/>
    <lineage>
        <taxon>Bacteria</taxon>
        <taxon>Bacillati</taxon>
        <taxon>Bacillota</taxon>
        <taxon>Bacilli</taxon>
        <taxon>Lactobacillales</taxon>
        <taxon>Enterococcaceae</taxon>
        <taxon>Enterococcus</taxon>
    </lineage>
</organism>
<proteinExistence type="predicted"/>
<dbReference type="Proteomes" id="UP000065511">
    <property type="component" value="Chromosome"/>
</dbReference>
<evidence type="ECO:0000313" key="4">
    <source>
        <dbReference type="Proteomes" id="UP000065511"/>
    </source>
</evidence>
<dbReference type="KEGG" id="ess:ATZ33_00805"/>
<evidence type="ECO:0000313" key="3">
    <source>
        <dbReference type="EMBL" id="OJG92721.1"/>
    </source>
</evidence>
<dbReference type="EMBL" id="CP013614">
    <property type="protein sequence ID" value="ALR99970.1"/>
    <property type="molecule type" value="Genomic_DNA"/>
</dbReference>
<dbReference type="Gene3D" id="3.40.50.300">
    <property type="entry name" value="P-loop containing nucleotide triphosphate hydrolases"/>
    <property type="match status" value="1"/>
</dbReference>
<reference evidence="2 4" key="2">
    <citation type="submission" date="2015-12" db="EMBL/GenBank/DDBJ databases">
        <authorList>
            <person name="Lauer A."/>
            <person name="Humrighouse B."/>
            <person name="Loparev V."/>
            <person name="Shewmaker P.L."/>
            <person name="Whitney A.M."/>
            <person name="McLaughlin R.W."/>
        </authorList>
    </citation>
    <scope>NUCLEOTIDE SEQUENCE [LARGE SCALE GENOMIC DNA]</scope>
    <source>
        <strain evidence="2 4">LMG 23085</strain>
    </source>
</reference>
<dbReference type="Pfam" id="PF09848">
    <property type="entry name" value="SLFN-g3_helicase"/>
    <property type="match status" value="1"/>
</dbReference>
<keyword evidence="4" id="KW-1185">Reference proteome</keyword>
<dbReference type="AlphaFoldDB" id="A0A0S3K6U3"/>
<reference evidence="3 5" key="1">
    <citation type="submission" date="2014-12" db="EMBL/GenBank/DDBJ databases">
        <title>Draft genome sequences of 29 type strains of Enterococci.</title>
        <authorList>
            <person name="Zhong Z."/>
            <person name="Sun Z."/>
            <person name="Liu W."/>
            <person name="Zhang W."/>
            <person name="Zhang H."/>
        </authorList>
    </citation>
    <scope>NUCLEOTIDE SEQUENCE [LARGE SCALE GENOMIC DNA]</scope>
    <source>
        <strain evidence="3 5">DSM 22801</strain>
    </source>
</reference>
<dbReference type="RefSeq" id="WP_071876720.1">
    <property type="nucleotide sequence ID" value="NZ_JXLC01000004.1"/>
</dbReference>
<dbReference type="InterPro" id="IPR018647">
    <property type="entry name" value="SLFN_3-like_DNA/RNA_helicase"/>
</dbReference>
<dbReference type="PROSITE" id="PS50164">
    <property type="entry name" value="GIY_YIG"/>
    <property type="match status" value="1"/>
</dbReference>
<name>A0A0S3K6U3_9ENTE</name>
<dbReference type="InterPro" id="IPR000305">
    <property type="entry name" value="GIY-YIG_endonuc"/>
</dbReference>
<dbReference type="OrthoDB" id="3193269at2"/>
<feature type="domain" description="GIY-YIG" evidence="1">
    <location>
        <begin position="32"/>
        <end position="109"/>
    </location>
</feature>
<evidence type="ECO:0000313" key="2">
    <source>
        <dbReference type="EMBL" id="ALR99970.1"/>
    </source>
</evidence>
<sequence length="577" mass="67705">MNYEDDSIKIQLKEYDFCEKEVENLKDPFETNYPILYILYNTDKKKMPEAYVGQSHRFDKRMSEHLKSNKKAMMKKIVMIGHDTLNVSAALNIETNLISCFIADEKYKVENRSQIKGSESHNYYDKRYYDEVLFPRIWTRLREEKVVEHSVDYLRNKDTFKLSPFRGLSPEQQELKEKVIDFCKRSLTDTENEHHVFFIAGEAGTGKSVVLSSIFKTIQDLAEKKADNEFVDFNQDNNYLLVNHNEMLKTYKSIAESLPNLKKKNFMKPTSFINGIDKGKRQQADIVLVDESHLLLSTKDKYNSFEYENQLEEVIKRSKVTIVVFDEKQVLKLKSHWNVDSLVEIKDKYPIHEEYHLTTQFRMKAAPEIVHWVDSFVDRKILPFPKVTKREKTEAEKKFGDEEFDFRFFSSAEDMRMEIKARNQKSGLSRIVSTFDYIHKKDGGDYLVEEGDFSAPWNRTDYKRSWAEEEATINEVGSIYTIQGFDLNYVGVILGPSIGYDAEKNELKIDINKYKDSEAFKSREGIENIDKVKEQIILNSINVLLKRGINGLYIYASDDKLREKLMTIQKEKSTWTN</sequence>
<dbReference type="Proteomes" id="UP000183039">
    <property type="component" value="Unassembled WGS sequence"/>
</dbReference>
<dbReference type="Pfam" id="PF01541">
    <property type="entry name" value="GIY-YIG"/>
    <property type="match status" value="1"/>
</dbReference>
<accession>A0A0S3K6U3</accession>
<evidence type="ECO:0000313" key="5">
    <source>
        <dbReference type="Proteomes" id="UP000183039"/>
    </source>
</evidence>
<dbReference type="EMBL" id="JXLC01000004">
    <property type="protein sequence ID" value="OJG92721.1"/>
    <property type="molecule type" value="Genomic_DNA"/>
</dbReference>
<protein>
    <recommendedName>
        <fullName evidence="1">GIY-YIG domain-containing protein</fullName>
    </recommendedName>
</protein>
<dbReference type="SUPFAM" id="SSF52540">
    <property type="entry name" value="P-loop containing nucleoside triphosphate hydrolases"/>
    <property type="match status" value="1"/>
</dbReference>